<proteinExistence type="predicted"/>
<dbReference type="Gene3D" id="3.40.50.1240">
    <property type="entry name" value="Phosphoglycerate mutase-like"/>
    <property type="match status" value="1"/>
</dbReference>
<evidence type="ECO:0000256" key="1">
    <source>
        <dbReference type="SAM" id="Phobius"/>
    </source>
</evidence>
<feature type="transmembrane region" description="Helical" evidence="1">
    <location>
        <begin position="25"/>
        <end position="45"/>
    </location>
</feature>
<dbReference type="RefSeq" id="WP_339547721.1">
    <property type="nucleotide sequence ID" value="NZ_JBBHLD010000001.1"/>
</dbReference>
<dbReference type="CDD" id="cd07040">
    <property type="entry name" value="HP"/>
    <property type="match status" value="1"/>
</dbReference>
<keyword evidence="1" id="KW-0472">Membrane</keyword>
<evidence type="ECO:0000313" key="3">
    <source>
        <dbReference type="Proteomes" id="UP001377692"/>
    </source>
</evidence>
<dbReference type="InterPro" id="IPR029033">
    <property type="entry name" value="His_PPase_superfam"/>
</dbReference>
<name>A0ABU8QZY0_9PSED</name>
<organism evidence="2 3">
    <name type="scientific">Pseudomonas kermanshahensis</name>
    <dbReference type="NCBI Taxonomy" id="2745482"/>
    <lineage>
        <taxon>Bacteria</taxon>
        <taxon>Pseudomonadati</taxon>
        <taxon>Pseudomonadota</taxon>
        <taxon>Gammaproteobacteria</taxon>
        <taxon>Pseudomonadales</taxon>
        <taxon>Pseudomonadaceae</taxon>
        <taxon>Pseudomonas</taxon>
    </lineage>
</organism>
<protein>
    <submittedName>
        <fullName evidence="2">Histidine phosphatase family protein</fullName>
    </submittedName>
</protein>
<dbReference type="SUPFAM" id="SSF53254">
    <property type="entry name" value="Phosphoglycerate mutase-like"/>
    <property type="match status" value="1"/>
</dbReference>
<comment type="caution">
    <text evidence="2">The sequence shown here is derived from an EMBL/GenBank/DDBJ whole genome shotgun (WGS) entry which is preliminary data.</text>
</comment>
<dbReference type="EMBL" id="JBBHLD010000001">
    <property type="protein sequence ID" value="MEJ5903152.1"/>
    <property type="molecule type" value="Genomic_DNA"/>
</dbReference>
<keyword evidence="3" id="KW-1185">Reference proteome</keyword>
<reference evidence="2 3" key="1">
    <citation type="submission" date="2024-02" db="EMBL/GenBank/DDBJ databases">
        <title>Identification of pathogenicity and growth-promoting functions of Pseudomonas putida variants.</title>
        <authorList>
            <person name="Sun J."/>
        </authorList>
    </citation>
    <scope>NUCLEOTIDE SEQUENCE [LARGE SCALE GENOMIC DNA]</scope>
    <source>
        <strain evidence="2 3">A04</strain>
    </source>
</reference>
<sequence length="229" mass="24838">MLHGVIDTPPALKLARHYRLPRAKALLVAMCVSVALVALVAWAAARPALADLGNPHTLHSSGLHSAWSKGSVIVVIRHAERCDRSRGACLDAPTGITLAGSRVSADVGQGLQRLGLRSADVWASPEMRTRQTAQFMFGKAIATQDWLNQCDHTFASNAFAHKQPGRNLVLVSHSSCLEQMERQLNVDTDADSNRYASALFITQGEDGKARVLGQLDASQWRKLADAREI</sequence>
<accession>A0ABU8QZY0</accession>
<keyword evidence="1" id="KW-1133">Transmembrane helix</keyword>
<keyword evidence="1" id="KW-0812">Transmembrane</keyword>
<gene>
    <name evidence="2" type="ORF">V7V80_00415</name>
</gene>
<dbReference type="Proteomes" id="UP001377692">
    <property type="component" value="Unassembled WGS sequence"/>
</dbReference>
<evidence type="ECO:0000313" key="2">
    <source>
        <dbReference type="EMBL" id="MEJ5903152.1"/>
    </source>
</evidence>